<dbReference type="AlphaFoldDB" id="A0A654LWA4"/>
<reference evidence="3" key="1">
    <citation type="submission" date="2015-10" db="EMBL/GenBank/DDBJ databases">
        <title>Niche specialization of a soil ammonia-oxidizing archaeon, Candidatus Nitrosocosmicus oleophilus.</title>
        <authorList>
            <person name="Jung M.-Y."/>
            <person name="Rhee S.-K."/>
        </authorList>
    </citation>
    <scope>NUCLEOTIDE SEQUENCE [LARGE SCALE GENOMIC DNA]</scope>
    <source>
        <strain evidence="3">MY3</strain>
    </source>
</reference>
<dbReference type="InterPro" id="IPR037401">
    <property type="entry name" value="SnoaL-like"/>
</dbReference>
<dbReference type="Pfam" id="PF12680">
    <property type="entry name" value="SnoaL_2"/>
    <property type="match status" value="1"/>
</dbReference>
<proteinExistence type="predicted"/>
<dbReference type="Gene3D" id="3.10.450.50">
    <property type="match status" value="1"/>
</dbReference>
<dbReference type="EMBL" id="CP012850">
    <property type="protein sequence ID" value="ALI34521.1"/>
    <property type="molecule type" value="Genomic_DNA"/>
</dbReference>
<dbReference type="OrthoDB" id="376091at2157"/>
<feature type="domain" description="SnoaL-like" evidence="1">
    <location>
        <begin position="11"/>
        <end position="103"/>
    </location>
</feature>
<dbReference type="InterPro" id="IPR032710">
    <property type="entry name" value="NTF2-like_dom_sf"/>
</dbReference>
<dbReference type="Proteomes" id="UP000058925">
    <property type="component" value="Chromosome"/>
</dbReference>
<protein>
    <submittedName>
        <fullName evidence="2">SnoaL-like domain protein</fullName>
    </submittedName>
</protein>
<keyword evidence="3" id="KW-1185">Reference proteome</keyword>
<name>A0A654LWA4_9ARCH</name>
<dbReference type="RefSeq" id="WP_196817162.1">
    <property type="nucleotide sequence ID" value="NZ_CP012850.1"/>
</dbReference>
<dbReference type="SUPFAM" id="SSF54427">
    <property type="entry name" value="NTF2-like"/>
    <property type="match status" value="1"/>
</dbReference>
<evidence type="ECO:0000313" key="2">
    <source>
        <dbReference type="EMBL" id="ALI34521.1"/>
    </source>
</evidence>
<organism evidence="2 3">
    <name type="scientific">Candidatus Nitrosocosmicus oleophilus</name>
    <dbReference type="NCBI Taxonomy" id="1353260"/>
    <lineage>
        <taxon>Archaea</taxon>
        <taxon>Nitrososphaerota</taxon>
        <taxon>Nitrososphaeria</taxon>
        <taxon>Nitrososphaerales</taxon>
        <taxon>Nitrososphaeraceae</taxon>
        <taxon>Candidatus Nitrosocosmicus</taxon>
    </lineage>
</organism>
<evidence type="ECO:0000313" key="3">
    <source>
        <dbReference type="Proteomes" id="UP000058925"/>
    </source>
</evidence>
<evidence type="ECO:0000259" key="1">
    <source>
        <dbReference type="Pfam" id="PF12680"/>
    </source>
</evidence>
<gene>
    <name evidence="2" type="ORF">NMY3_00307</name>
</gene>
<sequence>MDNQEIQVTLDRYWEATMALDLERVDEFNHEDIVVEFPQSGERILGKHNIHDLRKHYPAKVTFKILRTRGEGNLWITELIITYDGRPVNVVSVMEFKDGKIAHETHYYADPFEPPEWRSQWVERIK</sequence>
<accession>A0A654LWA4</accession>
<dbReference type="KEGG" id="taa:NMY3_00307"/>
<dbReference type="GeneID" id="60420493"/>